<evidence type="ECO:0000313" key="2">
    <source>
        <dbReference type="EnsemblPlants" id="TuG1812G0700001609.01.T04"/>
    </source>
</evidence>
<feature type="compositionally biased region" description="Basic and acidic residues" evidence="1">
    <location>
        <begin position="68"/>
        <end position="77"/>
    </location>
</feature>
<sequence>MSKRAFLKGPHAGNVCSSRINFRSRKPCRWRRRIDAQSSSEPHDPCSIKHKKSLESLLKANKKIPSKQGEEKDEVHTLDNQQEKSSSLNYMLIGEAKENHVQNVAESAKEDIPTELIQSKIIFAESKQTTFSGFQNTSIQELDLQRKNFRGCPDNLSIDINVKAQPESGTHTDEVFARGYKIISDFLDKARAKYFFADDSTPSFKISEDVDECGNIIEEHELWRPVWMKDECYKKKIEGTKLKIAKNFKEVQPEEVDICVQGNTNLKKQGSSSSNYELSIQCAQREVQRSLMCETPQPPKPVEEIVDLTTPEVQMSIGWNHRQTCYSPCKNNNDYTGETPPLKMKKNYSMVPIIGKRLFAEEESCQQESSGSKRNPVQLMEEKTSGQLKIHGENMFRQERSTLVNITDDFYNTNLSLGRPSSFCGKENTPPKRIVQPSRYRSSSYDCSERGPIMPHERKMYENITSLTNVEGSKPTVLIDKTIATFGQLGNSMKIGGRVQAYVINVYCRHLFNENHPRNSLKHYFFHTASEYFLGKWKMMRQEFGGGRN</sequence>
<feature type="region of interest" description="Disordered" evidence="1">
    <location>
        <begin position="63"/>
        <end position="83"/>
    </location>
</feature>
<dbReference type="Gramene" id="TuG1812G0700001609.01.T02">
    <property type="protein sequence ID" value="TuG1812G0700001609.01.T02"/>
    <property type="gene ID" value="TuG1812G0700001609.01"/>
</dbReference>
<reference evidence="3" key="1">
    <citation type="journal article" date="2013" name="Nature">
        <title>Draft genome of the wheat A-genome progenitor Triticum urartu.</title>
        <authorList>
            <person name="Ling H.Q."/>
            <person name="Zhao S."/>
            <person name="Liu D."/>
            <person name="Wang J."/>
            <person name="Sun H."/>
            <person name="Zhang C."/>
            <person name="Fan H."/>
            <person name="Li D."/>
            <person name="Dong L."/>
            <person name="Tao Y."/>
            <person name="Gao C."/>
            <person name="Wu H."/>
            <person name="Li Y."/>
            <person name="Cui Y."/>
            <person name="Guo X."/>
            <person name="Zheng S."/>
            <person name="Wang B."/>
            <person name="Yu K."/>
            <person name="Liang Q."/>
            <person name="Yang W."/>
            <person name="Lou X."/>
            <person name="Chen J."/>
            <person name="Feng M."/>
            <person name="Jian J."/>
            <person name="Zhang X."/>
            <person name="Luo G."/>
            <person name="Jiang Y."/>
            <person name="Liu J."/>
            <person name="Wang Z."/>
            <person name="Sha Y."/>
            <person name="Zhang B."/>
            <person name="Wu H."/>
            <person name="Tang D."/>
            <person name="Shen Q."/>
            <person name="Xue P."/>
            <person name="Zou S."/>
            <person name="Wang X."/>
            <person name="Liu X."/>
            <person name="Wang F."/>
            <person name="Yang Y."/>
            <person name="An X."/>
            <person name="Dong Z."/>
            <person name="Zhang K."/>
            <person name="Zhang X."/>
            <person name="Luo M.C."/>
            <person name="Dvorak J."/>
            <person name="Tong Y."/>
            <person name="Wang J."/>
            <person name="Yang H."/>
            <person name="Li Z."/>
            <person name="Wang D."/>
            <person name="Zhang A."/>
            <person name="Wang J."/>
        </authorList>
    </citation>
    <scope>NUCLEOTIDE SEQUENCE</scope>
    <source>
        <strain evidence="3">cv. G1812</strain>
    </source>
</reference>
<reference evidence="2" key="2">
    <citation type="submission" date="2018-03" db="EMBL/GenBank/DDBJ databases">
        <title>The Triticum urartu genome reveals the dynamic nature of wheat genome evolution.</title>
        <authorList>
            <person name="Ling H."/>
            <person name="Ma B."/>
            <person name="Shi X."/>
            <person name="Liu H."/>
            <person name="Dong L."/>
            <person name="Sun H."/>
            <person name="Cao Y."/>
            <person name="Gao Q."/>
            <person name="Zheng S."/>
            <person name="Li Y."/>
            <person name="Yu Y."/>
            <person name="Du H."/>
            <person name="Qi M."/>
            <person name="Li Y."/>
            <person name="Yu H."/>
            <person name="Cui Y."/>
            <person name="Wang N."/>
            <person name="Chen C."/>
            <person name="Wu H."/>
            <person name="Zhao Y."/>
            <person name="Zhang J."/>
            <person name="Li Y."/>
            <person name="Zhou W."/>
            <person name="Zhang B."/>
            <person name="Hu W."/>
            <person name="Eijk M."/>
            <person name="Tang J."/>
            <person name="Witsenboer H."/>
            <person name="Zhao S."/>
            <person name="Li Z."/>
            <person name="Zhang A."/>
            <person name="Wang D."/>
            <person name="Liang C."/>
        </authorList>
    </citation>
    <scope>NUCLEOTIDE SEQUENCE [LARGE SCALE GENOMIC DNA]</scope>
    <source>
        <strain evidence="2">cv. G1812</strain>
    </source>
</reference>
<keyword evidence="3" id="KW-1185">Reference proteome</keyword>
<dbReference type="EnsemblPlants" id="TuG1812G0700001609.01.T04">
    <property type="protein sequence ID" value="TuG1812G0700001609.01.T04"/>
    <property type="gene ID" value="TuG1812G0700001609.01"/>
</dbReference>
<proteinExistence type="predicted"/>
<protein>
    <submittedName>
        <fullName evidence="2">Uncharacterized protein</fullName>
    </submittedName>
</protein>
<dbReference type="AlphaFoldDB" id="A0A8R7V1Q9"/>
<evidence type="ECO:0000313" key="3">
    <source>
        <dbReference type="Proteomes" id="UP000015106"/>
    </source>
</evidence>
<dbReference type="Proteomes" id="UP000015106">
    <property type="component" value="Chromosome 7"/>
</dbReference>
<dbReference type="Gramene" id="TuG1812G0700001609.01.T04">
    <property type="protein sequence ID" value="TuG1812G0700001609.01.T04"/>
    <property type="gene ID" value="TuG1812G0700001609.01"/>
</dbReference>
<evidence type="ECO:0000256" key="1">
    <source>
        <dbReference type="SAM" id="MobiDB-lite"/>
    </source>
</evidence>
<reference evidence="2" key="3">
    <citation type="submission" date="2022-06" db="UniProtKB">
        <authorList>
            <consortium name="EnsemblPlants"/>
        </authorList>
    </citation>
    <scope>IDENTIFICATION</scope>
</reference>
<feature type="region of interest" description="Disordered" evidence="1">
    <location>
        <begin position="422"/>
        <end position="451"/>
    </location>
</feature>
<accession>A0A8R7V1Q9</accession>
<name>A0A8R7V1Q9_TRIUA</name>
<organism evidence="2 3">
    <name type="scientific">Triticum urartu</name>
    <name type="common">Red wild einkorn</name>
    <name type="synonym">Crithodium urartu</name>
    <dbReference type="NCBI Taxonomy" id="4572"/>
    <lineage>
        <taxon>Eukaryota</taxon>
        <taxon>Viridiplantae</taxon>
        <taxon>Streptophyta</taxon>
        <taxon>Embryophyta</taxon>
        <taxon>Tracheophyta</taxon>
        <taxon>Spermatophyta</taxon>
        <taxon>Magnoliopsida</taxon>
        <taxon>Liliopsida</taxon>
        <taxon>Poales</taxon>
        <taxon>Poaceae</taxon>
        <taxon>BOP clade</taxon>
        <taxon>Pooideae</taxon>
        <taxon>Triticodae</taxon>
        <taxon>Triticeae</taxon>
        <taxon>Triticinae</taxon>
        <taxon>Triticum</taxon>
    </lineage>
</organism>
<dbReference type="EnsemblPlants" id="TuG1812G0700001609.01.T02">
    <property type="protein sequence ID" value="TuG1812G0700001609.01.T02"/>
    <property type="gene ID" value="TuG1812G0700001609.01"/>
</dbReference>